<keyword evidence="4" id="KW-1185">Reference proteome</keyword>
<dbReference type="InterPro" id="IPR053737">
    <property type="entry name" value="Type_II_TA_Toxin"/>
</dbReference>
<dbReference type="Gene3D" id="1.20.120.1870">
    <property type="entry name" value="Fic/DOC protein, Fido domain"/>
    <property type="match status" value="1"/>
</dbReference>
<dbReference type="PROSITE" id="PS51459">
    <property type="entry name" value="FIDO"/>
    <property type="match status" value="1"/>
</dbReference>
<feature type="domain" description="Bro-N" evidence="2">
    <location>
        <begin position="2"/>
        <end position="113"/>
    </location>
</feature>
<evidence type="ECO:0000259" key="2">
    <source>
        <dbReference type="PROSITE" id="PS51750"/>
    </source>
</evidence>
<dbReference type="InterPro" id="IPR003812">
    <property type="entry name" value="Fido"/>
</dbReference>
<comment type="caution">
    <text evidence="3">The sequence shown here is derived from an EMBL/GenBank/DDBJ whole genome shotgun (WGS) entry which is preliminary data.</text>
</comment>
<proteinExistence type="predicted"/>
<evidence type="ECO:0000259" key="1">
    <source>
        <dbReference type="PROSITE" id="PS51459"/>
    </source>
</evidence>
<accession>A0A4Q1KN98</accession>
<dbReference type="PANTHER" id="PTHR35810">
    <property type="entry name" value="CYTOPLASMIC PROTEIN-RELATED"/>
    <property type="match status" value="1"/>
</dbReference>
<dbReference type="Pfam" id="PF02661">
    <property type="entry name" value="Fic"/>
    <property type="match status" value="1"/>
</dbReference>
<sequence length="319" mass="36594">MESQIEIYAANDNSVEIVVQFESDTVWLNQEQLVALFQRDQSVISRHIKNIFKEGELEEKSNMQKMHIANSDKPVAFYNLDVIISVGYRVKSKQGTQFRQWATKRLKELLVQGYSLNEKRLAQKEQEIKILKNGIQILARSVGKAIENQENNTSFLETFAKGLTLLDDYDHERLDTKGLTKKQAIYPTLSDYQMVLKSMLQDFDSDVFGIEKDGGFKSAIAQIEKGFDNQDFYPTLEEKATTLLYLIVKNHAFVDGNKRIAAACFLKFLEQNKMLYTNEYKLIISNDTLASLTLFIASSKAEEMETVKKLVISVLNRNK</sequence>
<gene>
    <name evidence="3" type="ORF">EQG68_10570</name>
</gene>
<protein>
    <submittedName>
        <fullName evidence="3">Fic/DOC family protein</fullName>
    </submittedName>
</protein>
<dbReference type="InterPro" id="IPR003497">
    <property type="entry name" value="BRO_N_domain"/>
</dbReference>
<dbReference type="SUPFAM" id="SSF140931">
    <property type="entry name" value="Fic-like"/>
    <property type="match status" value="1"/>
</dbReference>
<organism evidence="3 4">
    <name type="scientific">Flavobacterium piscinae</name>
    <dbReference type="NCBI Taxonomy" id="2506424"/>
    <lineage>
        <taxon>Bacteria</taxon>
        <taxon>Pseudomonadati</taxon>
        <taxon>Bacteroidota</taxon>
        <taxon>Flavobacteriia</taxon>
        <taxon>Flavobacteriales</taxon>
        <taxon>Flavobacteriaceae</taxon>
        <taxon>Flavobacterium</taxon>
    </lineage>
</organism>
<dbReference type="PANTHER" id="PTHR35810:SF1">
    <property type="entry name" value="CYTOPLASMIC PROTEIN"/>
    <property type="match status" value="1"/>
</dbReference>
<evidence type="ECO:0000313" key="4">
    <source>
        <dbReference type="Proteomes" id="UP000289734"/>
    </source>
</evidence>
<dbReference type="InterPro" id="IPR036597">
    <property type="entry name" value="Fido-like_dom_sf"/>
</dbReference>
<dbReference type="Proteomes" id="UP000289734">
    <property type="component" value="Unassembled WGS sequence"/>
</dbReference>
<dbReference type="EMBL" id="SBKQ01000010">
    <property type="protein sequence ID" value="RXR31317.1"/>
    <property type="molecule type" value="Genomic_DNA"/>
</dbReference>
<dbReference type="Pfam" id="PF13310">
    <property type="entry name" value="Virulence_RhuM"/>
    <property type="match status" value="1"/>
</dbReference>
<reference evidence="4" key="1">
    <citation type="submission" date="2019-01" db="EMBL/GenBank/DDBJ databases">
        <title>Cytophagaceae bacterium strain CAR-16.</title>
        <authorList>
            <person name="Chen W.-M."/>
        </authorList>
    </citation>
    <scope>NUCLEOTIDE SEQUENCE [LARGE SCALE GENOMIC DNA]</scope>
    <source>
        <strain evidence="4">ICH-30</strain>
    </source>
</reference>
<dbReference type="InterPro" id="IPR011204">
    <property type="entry name" value="Virulence_RhuM-like"/>
</dbReference>
<dbReference type="OrthoDB" id="9802752at2"/>
<feature type="domain" description="Fido" evidence="1">
    <location>
        <begin position="187"/>
        <end position="313"/>
    </location>
</feature>
<dbReference type="PROSITE" id="PS51750">
    <property type="entry name" value="BRO_N"/>
    <property type="match status" value="1"/>
</dbReference>
<evidence type="ECO:0000313" key="3">
    <source>
        <dbReference type="EMBL" id="RXR31317.1"/>
    </source>
</evidence>
<dbReference type="AlphaFoldDB" id="A0A4Q1KN98"/>
<name>A0A4Q1KN98_9FLAO</name>
<dbReference type="RefSeq" id="WP_129464855.1">
    <property type="nucleotide sequence ID" value="NZ_SBKQ01000010.1"/>
</dbReference>